<dbReference type="InterPro" id="IPR008719">
    <property type="entry name" value="N2O_reductase_NosL"/>
</dbReference>
<protein>
    <recommendedName>
        <fullName evidence="4">Lipoprotein</fullName>
    </recommendedName>
</protein>
<dbReference type="SUPFAM" id="SSF160387">
    <property type="entry name" value="NosL/MerB-like"/>
    <property type="match status" value="1"/>
</dbReference>
<sequence>MSPHDRRPLARRRLLGAIGAGACVGVAGCIGGNGDGDGNGGDESEDDEEGDHPNEPHLTEPGDDPLEFSQDQSCVVCAMTPTDYPDWHSQLVHETEERAIFCSPGCMSAYLAAPAVDSEIVGAWTVDFETGELIDATEAYFVIVTDDSDVDEVMSLNPRPFAERDDAVAYLDEWDSEELTEDDIVEFEEIDADIASIYREGRFPEE</sequence>
<feature type="compositionally biased region" description="Acidic residues" evidence="1">
    <location>
        <begin position="40"/>
        <end position="50"/>
    </location>
</feature>
<name>A0A8J8Q4Z5_9EURY</name>
<gene>
    <name evidence="2" type="ORF">CV102_02750</name>
</gene>
<feature type="region of interest" description="Disordered" evidence="1">
    <location>
        <begin position="33"/>
        <end position="66"/>
    </location>
</feature>
<evidence type="ECO:0000256" key="1">
    <source>
        <dbReference type="SAM" id="MobiDB-lite"/>
    </source>
</evidence>
<evidence type="ECO:0008006" key="4">
    <source>
        <dbReference type="Google" id="ProtNLM"/>
    </source>
</evidence>
<dbReference type="EMBL" id="PHNJ01000001">
    <property type="protein sequence ID" value="TYL40505.1"/>
    <property type="molecule type" value="Genomic_DNA"/>
</dbReference>
<reference evidence="2" key="1">
    <citation type="submission" date="2017-11" db="EMBL/GenBank/DDBJ databases">
        <authorList>
            <person name="Kajale S.C."/>
            <person name="Sharma A."/>
        </authorList>
    </citation>
    <scope>NUCLEOTIDE SEQUENCE</scope>
    <source>
        <strain evidence="2">LS1_42</strain>
    </source>
</reference>
<feature type="compositionally biased region" description="Basic and acidic residues" evidence="1">
    <location>
        <begin position="51"/>
        <end position="60"/>
    </location>
</feature>
<dbReference type="PANTHER" id="PTHR41247:SF1">
    <property type="entry name" value="HTH-TYPE TRANSCRIPTIONAL REPRESSOR YCNK"/>
    <property type="match status" value="1"/>
</dbReference>
<accession>A0A8J8Q4Z5</accession>
<dbReference type="OrthoDB" id="241788at2157"/>
<dbReference type="RefSeq" id="WP_148856300.1">
    <property type="nucleotide sequence ID" value="NZ_PHNJ01000001.1"/>
</dbReference>
<dbReference type="AlphaFoldDB" id="A0A8J8Q4Z5"/>
<comment type="caution">
    <text evidence="2">The sequence shown here is derived from an EMBL/GenBank/DDBJ whole genome shotgun (WGS) entry which is preliminary data.</text>
</comment>
<evidence type="ECO:0000313" key="2">
    <source>
        <dbReference type="EMBL" id="TYL40505.1"/>
    </source>
</evidence>
<dbReference type="PANTHER" id="PTHR41247">
    <property type="entry name" value="HTH-TYPE TRANSCRIPTIONAL REPRESSOR YCNK"/>
    <property type="match status" value="1"/>
</dbReference>
<proteinExistence type="predicted"/>
<dbReference type="PROSITE" id="PS51257">
    <property type="entry name" value="PROKAR_LIPOPROTEIN"/>
    <property type="match status" value="1"/>
</dbReference>
<dbReference type="Pfam" id="PF05573">
    <property type="entry name" value="NosL"/>
    <property type="match status" value="1"/>
</dbReference>
<dbReference type="Proteomes" id="UP000766904">
    <property type="component" value="Unassembled WGS sequence"/>
</dbReference>
<organism evidence="2 3">
    <name type="scientific">Natronococcus pandeyae</name>
    <dbReference type="NCBI Taxonomy" id="2055836"/>
    <lineage>
        <taxon>Archaea</taxon>
        <taxon>Methanobacteriati</taxon>
        <taxon>Methanobacteriota</taxon>
        <taxon>Stenosarchaea group</taxon>
        <taxon>Halobacteria</taxon>
        <taxon>Halobacteriales</taxon>
        <taxon>Natrialbaceae</taxon>
        <taxon>Natronococcus</taxon>
    </lineage>
</organism>
<evidence type="ECO:0000313" key="3">
    <source>
        <dbReference type="Proteomes" id="UP000766904"/>
    </source>
</evidence>
<keyword evidence="3" id="KW-1185">Reference proteome</keyword>